<keyword evidence="3" id="KW-1185">Reference proteome</keyword>
<feature type="transmembrane region" description="Helical" evidence="1">
    <location>
        <begin position="51"/>
        <end position="80"/>
    </location>
</feature>
<protein>
    <submittedName>
        <fullName evidence="2">DUF5518 domain-containing protein</fullName>
    </submittedName>
</protein>
<dbReference type="RefSeq" id="WP_318621910.1">
    <property type="nucleotide sequence ID" value="NZ_CP137642.1"/>
</dbReference>
<accession>A0AAX4FVY3</accession>
<dbReference type="AlphaFoldDB" id="A0AAX4FVY3"/>
<evidence type="ECO:0000256" key="1">
    <source>
        <dbReference type="SAM" id="Phobius"/>
    </source>
</evidence>
<dbReference type="GeneID" id="85731956"/>
<keyword evidence="1" id="KW-0472">Membrane</keyword>
<evidence type="ECO:0000313" key="2">
    <source>
        <dbReference type="EMBL" id="WOX58106.1"/>
    </source>
</evidence>
<reference evidence="2 3" key="1">
    <citation type="submission" date="2023-10" db="EMBL/GenBank/DDBJ databases">
        <title>The complete genome sequence of Methanoculleus receptaculi DSM 18860.</title>
        <authorList>
            <person name="Lai S.-J."/>
            <person name="You Y.-T."/>
            <person name="Chen S.-C."/>
        </authorList>
    </citation>
    <scope>NUCLEOTIDE SEQUENCE [LARGE SCALE GENOMIC DNA]</scope>
    <source>
        <strain evidence="2 3">DSM 18860</strain>
    </source>
</reference>
<proteinExistence type="predicted"/>
<keyword evidence="1" id="KW-0812">Transmembrane</keyword>
<keyword evidence="1" id="KW-1133">Transmembrane helix</keyword>
<organism evidence="2 3">
    <name type="scientific">Methanoculleus receptaculi</name>
    <dbReference type="NCBI Taxonomy" id="394967"/>
    <lineage>
        <taxon>Archaea</taxon>
        <taxon>Methanobacteriati</taxon>
        <taxon>Methanobacteriota</taxon>
        <taxon>Stenosarchaea group</taxon>
        <taxon>Methanomicrobia</taxon>
        <taxon>Methanomicrobiales</taxon>
        <taxon>Methanomicrobiaceae</taxon>
        <taxon>Methanoculleus</taxon>
    </lineage>
</organism>
<dbReference type="KEGG" id="mrc:R6Y96_02325"/>
<name>A0AAX4FVY3_9EURY</name>
<sequence length="112" mass="11110">MADNFWTGVIVGWLVGVLVGFLLPVVGPLAGGFVAGWMVRGGIWNGAKAGLLAGLLGAIVISLLTLIGGTVLLGAFGFIAGLGASILIVLAAFMYQGILSLIGGAIGGALHH</sequence>
<dbReference type="EMBL" id="CP137642">
    <property type="protein sequence ID" value="WOX58106.1"/>
    <property type="molecule type" value="Genomic_DNA"/>
</dbReference>
<feature type="transmembrane region" description="Helical" evidence="1">
    <location>
        <begin position="6"/>
        <end position="39"/>
    </location>
</feature>
<dbReference type="Pfam" id="PF17647">
    <property type="entry name" value="DUF5518"/>
    <property type="match status" value="1"/>
</dbReference>
<dbReference type="InterPro" id="IPR040493">
    <property type="entry name" value="DUF5518"/>
</dbReference>
<evidence type="ECO:0000313" key="3">
    <source>
        <dbReference type="Proteomes" id="UP001305652"/>
    </source>
</evidence>
<gene>
    <name evidence="2" type="ORF">R6Y96_02325</name>
</gene>
<dbReference type="Proteomes" id="UP001305652">
    <property type="component" value="Chromosome"/>
</dbReference>